<sequence>MSSDLHQIQQRVIELYALAEQLLQRSFRKPYLRLDLKGETAGQAWIEKRQLRFNPVLLKENREHFLKQTVAHEVAHLLAYDIHGSRIRAHGREWQSIMTDVFQLPADRCHSYDTHRSGRRQWLYQCRCEGKTIALGTTRHNRYHKGTVYLCTTCKAPLKYYGRVQADSEET</sequence>
<evidence type="ECO:0000313" key="3">
    <source>
        <dbReference type="Proteomes" id="UP000027997"/>
    </source>
</evidence>
<dbReference type="eggNOG" id="COG3091">
    <property type="taxonomic scope" value="Bacteria"/>
</dbReference>
<dbReference type="Pfam" id="PF10263">
    <property type="entry name" value="SprT-like"/>
    <property type="match status" value="1"/>
</dbReference>
<gene>
    <name evidence="2" type="ORF">GV64_19105</name>
</gene>
<evidence type="ECO:0000259" key="1">
    <source>
        <dbReference type="SMART" id="SM00731"/>
    </source>
</evidence>
<dbReference type="EMBL" id="JOJP01000001">
    <property type="protein sequence ID" value="KEI72556.1"/>
    <property type="molecule type" value="Genomic_DNA"/>
</dbReference>
<keyword evidence="3" id="KW-1185">Reference proteome</keyword>
<organism evidence="2 3">
    <name type="scientific">Endozoicomonas elysicola</name>
    <dbReference type="NCBI Taxonomy" id="305900"/>
    <lineage>
        <taxon>Bacteria</taxon>
        <taxon>Pseudomonadati</taxon>
        <taxon>Pseudomonadota</taxon>
        <taxon>Gammaproteobacteria</taxon>
        <taxon>Oceanospirillales</taxon>
        <taxon>Endozoicomonadaceae</taxon>
        <taxon>Endozoicomonas</taxon>
    </lineage>
</organism>
<reference evidence="2 3" key="1">
    <citation type="submission" date="2014-06" db="EMBL/GenBank/DDBJ databases">
        <title>Whole Genome Sequences of Three Symbiotic Endozoicomonas Bacteria.</title>
        <authorList>
            <person name="Neave M.J."/>
            <person name="Apprill A."/>
            <person name="Voolstra C.R."/>
        </authorList>
    </citation>
    <scope>NUCLEOTIDE SEQUENCE [LARGE SCALE GENOMIC DNA]</scope>
    <source>
        <strain evidence="2 3">DSM 22380</strain>
    </source>
</reference>
<dbReference type="NCBIfam" id="NF003421">
    <property type="entry name" value="PRK04860.1"/>
    <property type="match status" value="1"/>
</dbReference>
<dbReference type="AlphaFoldDB" id="A0A081KEI0"/>
<dbReference type="PANTHER" id="PTHR38773:SF1">
    <property type="entry name" value="PROTEIN SPRT"/>
    <property type="match status" value="1"/>
</dbReference>
<comment type="caution">
    <text evidence="2">The sequence shown here is derived from an EMBL/GenBank/DDBJ whole genome shotgun (WGS) entry which is preliminary data.</text>
</comment>
<proteinExistence type="predicted"/>
<dbReference type="Proteomes" id="UP000027997">
    <property type="component" value="Unassembled WGS sequence"/>
</dbReference>
<dbReference type="PANTHER" id="PTHR38773">
    <property type="entry name" value="PROTEIN SPRT"/>
    <property type="match status" value="1"/>
</dbReference>
<evidence type="ECO:0000313" key="2">
    <source>
        <dbReference type="EMBL" id="KEI72556.1"/>
    </source>
</evidence>
<dbReference type="SMART" id="SM00731">
    <property type="entry name" value="SprT"/>
    <property type="match status" value="1"/>
</dbReference>
<dbReference type="STRING" id="305900.GV64_19105"/>
<feature type="domain" description="SprT-like" evidence="1">
    <location>
        <begin position="10"/>
        <end position="161"/>
    </location>
</feature>
<accession>A0A081KEI0</accession>
<protein>
    <recommendedName>
        <fullName evidence="1">SprT-like domain-containing protein</fullName>
    </recommendedName>
</protein>
<dbReference type="GO" id="GO:0006950">
    <property type="term" value="P:response to stress"/>
    <property type="evidence" value="ECO:0007669"/>
    <property type="project" value="UniProtKB-ARBA"/>
</dbReference>
<dbReference type="RefSeq" id="WP_020584919.1">
    <property type="nucleotide sequence ID" value="NZ_JOJP01000001.1"/>
</dbReference>
<name>A0A081KEI0_9GAMM</name>
<dbReference type="InterPro" id="IPR006640">
    <property type="entry name" value="SprT-like_domain"/>
</dbReference>